<dbReference type="RefSeq" id="WP_065247805.1">
    <property type="nucleotide sequence ID" value="NZ_CP012117.1"/>
</dbReference>
<dbReference type="Gene3D" id="1.10.940.10">
    <property type="entry name" value="NusB-like"/>
    <property type="match status" value="1"/>
</dbReference>
<dbReference type="PANTHER" id="PTHR22807:SF53">
    <property type="entry name" value="RIBOSOMAL RNA SMALL SUBUNIT METHYLTRANSFERASE B-RELATED"/>
    <property type="match status" value="1"/>
</dbReference>
<proteinExistence type="inferred from homology"/>
<name>A0A1B0ZI95_9MICO</name>
<keyword evidence="1 5" id="KW-0489">Methyltransferase</keyword>
<dbReference type="Proteomes" id="UP000092596">
    <property type="component" value="Chromosome"/>
</dbReference>
<evidence type="ECO:0000259" key="7">
    <source>
        <dbReference type="PROSITE" id="PS51686"/>
    </source>
</evidence>
<dbReference type="CDD" id="cd02440">
    <property type="entry name" value="AdoMet_MTases"/>
    <property type="match status" value="1"/>
</dbReference>
<dbReference type="GO" id="GO:0001510">
    <property type="term" value="P:RNA methylation"/>
    <property type="evidence" value="ECO:0007669"/>
    <property type="project" value="InterPro"/>
</dbReference>
<protein>
    <submittedName>
        <fullName evidence="8">Ribosomal RNA small subunit methyltransferase B</fullName>
    </submittedName>
</protein>
<evidence type="ECO:0000256" key="4">
    <source>
        <dbReference type="ARBA" id="ARBA00022884"/>
    </source>
</evidence>
<feature type="domain" description="SAM-dependent MTase RsmB/NOP-type" evidence="7">
    <location>
        <begin position="210"/>
        <end position="511"/>
    </location>
</feature>
<dbReference type="KEGG" id="dva:DAD186_10870"/>
<feature type="binding site" evidence="5">
    <location>
        <position position="371"/>
    </location>
    <ligand>
        <name>S-adenosyl-L-methionine</name>
        <dbReference type="ChEBI" id="CHEBI:59789"/>
    </ligand>
</feature>
<dbReference type="STRING" id="1630135.DAD186_10870"/>
<comment type="similarity">
    <text evidence="5">Belongs to the class I-like SAM-binding methyltransferase superfamily. RsmB/NOP family.</text>
</comment>
<evidence type="ECO:0000256" key="6">
    <source>
        <dbReference type="SAM" id="MobiDB-lite"/>
    </source>
</evidence>
<feature type="binding site" evidence="5">
    <location>
        <begin position="317"/>
        <end position="323"/>
    </location>
    <ligand>
        <name>S-adenosyl-L-methionine</name>
        <dbReference type="ChEBI" id="CHEBI:59789"/>
    </ligand>
</feature>
<keyword evidence="2 5" id="KW-0808">Transferase</keyword>
<feature type="compositionally biased region" description="Basic residues" evidence="6">
    <location>
        <begin position="1"/>
        <end position="15"/>
    </location>
</feature>
<evidence type="ECO:0000256" key="1">
    <source>
        <dbReference type="ARBA" id="ARBA00022603"/>
    </source>
</evidence>
<dbReference type="PANTHER" id="PTHR22807">
    <property type="entry name" value="NOP2 YEAST -RELATED NOL1/NOP2/FMU SUN DOMAIN-CONTAINING"/>
    <property type="match status" value="1"/>
</dbReference>
<dbReference type="Pfam" id="PF01029">
    <property type="entry name" value="NusB"/>
    <property type="match status" value="1"/>
</dbReference>
<dbReference type="InterPro" id="IPR006027">
    <property type="entry name" value="NusB_RsmB_TIM44"/>
</dbReference>
<feature type="compositionally biased region" description="Basic residues" evidence="6">
    <location>
        <begin position="31"/>
        <end position="50"/>
    </location>
</feature>
<evidence type="ECO:0000313" key="9">
    <source>
        <dbReference type="Proteomes" id="UP000092596"/>
    </source>
</evidence>
<dbReference type="InterPro" id="IPR049560">
    <property type="entry name" value="MeTrfase_RsmB-F_NOP2_cat"/>
</dbReference>
<feature type="binding site" evidence="5">
    <location>
        <position position="342"/>
    </location>
    <ligand>
        <name>S-adenosyl-L-methionine</name>
        <dbReference type="ChEBI" id="CHEBI:59789"/>
    </ligand>
</feature>
<dbReference type="PRINTS" id="PR02008">
    <property type="entry name" value="RCMTFAMILY"/>
</dbReference>
<dbReference type="Gene3D" id="3.40.50.150">
    <property type="entry name" value="Vaccinia Virus protein VP39"/>
    <property type="match status" value="1"/>
</dbReference>
<evidence type="ECO:0000256" key="5">
    <source>
        <dbReference type="PROSITE-ProRule" id="PRU01023"/>
    </source>
</evidence>
<dbReference type="SUPFAM" id="SSF53335">
    <property type="entry name" value="S-adenosyl-L-methionine-dependent methyltransferases"/>
    <property type="match status" value="1"/>
</dbReference>
<feature type="compositionally biased region" description="Basic and acidic residues" evidence="6">
    <location>
        <begin position="16"/>
        <end position="26"/>
    </location>
</feature>
<dbReference type="InterPro" id="IPR029063">
    <property type="entry name" value="SAM-dependent_MTases_sf"/>
</dbReference>
<dbReference type="PROSITE" id="PS51686">
    <property type="entry name" value="SAM_MT_RSMB_NOP"/>
    <property type="match status" value="1"/>
</dbReference>
<keyword evidence="3 5" id="KW-0949">S-adenosyl-L-methionine</keyword>
<dbReference type="AlphaFoldDB" id="A0A1B0ZI95"/>
<dbReference type="InterPro" id="IPR035926">
    <property type="entry name" value="NusB-like_sf"/>
</dbReference>
<sequence>MSEKPRKSRGGHTQRHRNDAGHERSGSRGKGGPRKGYSRHRPSERRRHTTPSRLAAYEAIRRVSSEDAYANIVFPAVLRRHRIEGRDAAFATELFYGALRAQGRLDAVLAQCVDRPLTKIEPAVLDVLRLGAYQMLDMEVAAHAAASETVGLAREVTGAGSASLVNAVLRRVGERTREQWLDIVVPSRDENADRFLSITYSHPEWIVRALREALKAHGRDPREIDALLAAQNEAPSVSLVMRPGLTDENELTRSGAKPGRWSLFSMAWPGGDPGQIPAVEEGRAAVQDEGSQLVALALALGADTLVSEPDHHWLDLCSGPGGKTALLAGASITHDAEIMAVELQEHRTRLVERSVATLVEAGAEVETLTADGREVGQRFPEQFSRVLADVPCSGLGALRRRPESRWRKKPGDLGGLARLQRELLESAVQSAQVGGIIAYVTCSPHANETLLVVKEAQRRHKDLEVIDAREAVRAGLRSDAGDIDLGDGPYVQLWPHVHGTDAMFLALLRKTDATTTSHVQ</sequence>
<evidence type="ECO:0000256" key="2">
    <source>
        <dbReference type="ARBA" id="ARBA00022679"/>
    </source>
</evidence>
<gene>
    <name evidence="8" type="ORF">DAD186_10870</name>
</gene>
<dbReference type="GO" id="GO:0003723">
    <property type="term" value="F:RNA binding"/>
    <property type="evidence" value="ECO:0007669"/>
    <property type="project" value="UniProtKB-UniRule"/>
</dbReference>
<dbReference type="EMBL" id="CP012117">
    <property type="protein sequence ID" value="ANP27637.1"/>
    <property type="molecule type" value="Genomic_DNA"/>
</dbReference>
<feature type="region of interest" description="Disordered" evidence="6">
    <location>
        <begin position="1"/>
        <end position="53"/>
    </location>
</feature>
<organism evidence="8 9">
    <name type="scientific">Dermabacter vaginalis</name>
    <dbReference type="NCBI Taxonomy" id="1630135"/>
    <lineage>
        <taxon>Bacteria</taxon>
        <taxon>Bacillati</taxon>
        <taxon>Actinomycetota</taxon>
        <taxon>Actinomycetes</taxon>
        <taxon>Micrococcales</taxon>
        <taxon>Dermabacteraceae</taxon>
        <taxon>Dermabacter</taxon>
    </lineage>
</organism>
<dbReference type="GO" id="GO:0006355">
    <property type="term" value="P:regulation of DNA-templated transcription"/>
    <property type="evidence" value="ECO:0007669"/>
    <property type="project" value="InterPro"/>
</dbReference>
<feature type="binding site" evidence="5">
    <location>
        <position position="389"/>
    </location>
    <ligand>
        <name>S-adenosyl-L-methionine</name>
        <dbReference type="ChEBI" id="CHEBI:59789"/>
    </ligand>
</feature>
<evidence type="ECO:0000256" key="3">
    <source>
        <dbReference type="ARBA" id="ARBA00022691"/>
    </source>
</evidence>
<dbReference type="GO" id="GO:0008173">
    <property type="term" value="F:RNA methyltransferase activity"/>
    <property type="evidence" value="ECO:0007669"/>
    <property type="project" value="InterPro"/>
</dbReference>
<dbReference type="Pfam" id="PF01189">
    <property type="entry name" value="Methyltr_RsmB-F"/>
    <property type="match status" value="1"/>
</dbReference>
<dbReference type="InterPro" id="IPR001678">
    <property type="entry name" value="MeTrfase_RsmB-F_NOP2_dom"/>
</dbReference>
<keyword evidence="4 5" id="KW-0694">RNA-binding</keyword>
<reference evidence="8 9" key="1">
    <citation type="submission" date="2015-06" db="EMBL/GenBank/DDBJ databases">
        <title>Investigation of pathophysiology for high-risk pregnancy and development of treatment modality based on it.</title>
        <authorList>
            <person name="Kim B.-C."/>
            <person name="Lim S."/>
        </authorList>
    </citation>
    <scope>NUCLEOTIDE SEQUENCE [LARGE SCALE GENOMIC DNA]</scope>
    <source>
        <strain evidence="8 9">AD1-86</strain>
    </source>
</reference>
<accession>A0A1B0ZI95</accession>
<dbReference type="InterPro" id="IPR023267">
    <property type="entry name" value="RCMT"/>
</dbReference>
<dbReference type="SUPFAM" id="SSF48013">
    <property type="entry name" value="NusB-like"/>
    <property type="match status" value="1"/>
</dbReference>
<evidence type="ECO:0000313" key="8">
    <source>
        <dbReference type="EMBL" id="ANP27637.1"/>
    </source>
</evidence>
<feature type="active site" description="Nucleophile" evidence="5">
    <location>
        <position position="442"/>
    </location>
</feature>
<dbReference type="PATRIC" id="fig|1630135.4.peg.1089"/>